<name>A0ABD0WFP1_UMBPY</name>
<dbReference type="AlphaFoldDB" id="A0ABD0WFP1"/>
<sequence length="361" mass="41310">MWDVRREATNGFDCAVLTSLMKSQSCGGLSSSKYQSRQRLDLIQASGYSVSVTKSPKEHFATVKMLTDEASQVQEVRYCLKTLREQMAIRQKNSNSKPPANGYKVSVTLPTNQTIVTNGNSVGTELATHIRENAADSAKQKEMSKRLDPQLKEAEERHQEEKHKLQAESSEFRRRLDEQSERLQQVEEKAVERGQRVKELEKLLVAMELEASALRDKMAANEAELLLLRAAKEEGADKGQRTKELEKELSVLKEKIHHLDDMLKCQQRKVRHMIEQLQNSRTVIQERDRVIRDLEEKVAFLEAENTEMRDQMEYLMGEQTASMPKKEPKTKPQIVYSKPISPSTMDGTKTIPLIRVIEIKS</sequence>
<dbReference type="PANTHER" id="PTHR23171">
    <property type="entry name" value="GDOWN1"/>
    <property type="match status" value="1"/>
</dbReference>
<feature type="region of interest" description="Disordered" evidence="1">
    <location>
        <begin position="132"/>
        <end position="176"/>
    </location>
</feature>
<dbReference type="Proteomes" id="UP001557470">
    <property type="component" value="Unassembled WGS sequence"/>
</dbReference>
<comment type="caution">
    <text evidence="2">The sequence shown here is derived from an EMBL/GenBank/DDBJ whole genome shotgun (WGS) entry which is preliminary data.</text>
</comment>
<dbReference type="PANTHER" id="PTHR23171:SF17">
    <property type="entry name" value="TUFTELIN"/>
    <property type="match status" value="1"/>
</dbReference>
<evidence type="ECO:0008006" key="4">
    <source>
        <dbReference type="Google" id="ProtNLM"/>
    </source>
</evidence>
<accession>A0ABD0WFP1</accession>
<keyword evidence="3" id="KW-1185">Reference proteome</keyword>
<dbReference type="InterPro" id="IPR051375">
    <property type="entry name" value="Tuftelin_GRINL1A/MYZAP/CCD68"/>
</dbReference>
<organism evidence="2 3">
    <name type="scientific">Umbra pygmaea</name>
    <name type="common">Eastern mudminnow</name>
    <dbReference type="NCBI Taxonomy" id="75934"/>
    <lineage>
        <taxon>Eukaryota</taxon>
        <taxon>Metazoa</taxon>
        <taxon>Chordata</taxon>
        <taxon>Craniata</taxon>
        <taxon>Vertebrata</taxon>
        <taxon>Euteleostomi</taxon>
        <taxon>Actinopterygii</taxon>
        <taxon>Neopterygii</taxon>
        <taxon>Teleostei</taxon>
        <taxon>Protacanthopterygii</taxon>
        <taxon>Esociformes</taxon>
        <taxon>Umbridae</taxon>
        <taxon>Umbra</taxon>
    </lineage>
</organism>
<evidence type="ECO:0000313" key="2">
    <source>
        <dbReference type="EMBL" id="KAL0962542.1"/>
    </source>
</evidence>
<reference evidence="2 3" key="1">
    <citation type="submission" date="2024-06" db="EMBL/GenBank/DDBJ databases">
        <authorList>
            <person name="Pan Q."/>
            <person name="Wen M."/>
            <person name="Jouanno E."/>
            <person name="Zahm M."/>
            <person name="Klopp C."/>
            <person name="Cabau C."/>
            <person name="Louis A."/>
            <person name="Berthelot C."/>
            <person name="Parey E."/>
            <person name="Roest Crollius H."/>
            <person name="Montfort J."/>
            <person name="Robinson-Rechavi M."/>
            <person name="Bouchez O."/>
            <person name="Lampietro C."/>
            <person name="Lopez Roques C."/>
            <person name="Donnadieu C."/>
            <person name="Postlethwait J."/>
            <person name="Bobe J."/>
            <person name="Verreycken H."/>
            <person name="Guiguen Y."/>
        </authorList>
    </citation>
    <scope>NUCLEOTIDE SEQUENCE [LARGE SCALE GENOMIC DNA]</scope>
    <source>
        <strain evidence="2">Up_M1</strain>
        <tissue evidence="2">Testis</tissue>
    </source>
</reference>
<proteinExistence type="predicted"/>
<feature type="region of interest" description="Disordered" evidence="1">
    <location>
        <begin position="320"/>
        <end position="342"/>
    </location>
</feature>
<dbReference type="EMBL" id="JAGEUA010000011">
    <property type="protein sequence ID" value="KAL0962542.1"/>
    <property type="molecule type" value="Genomic_DNA"/>
</dbReference>
<evidence type="ECO:0000256" key="1">
    <source>
        <dbReference type="SAM" id="MobiDB-lite"/>
    </source>
</evidence>
<protein>
    <recommendedName>
        <fullName evidence="4">Tuftelin</fullName>
    </recommendedName>
</protein>
<gene>
    <name evidence="2" type="ORF">UPYG_G00341480</name>
</gene>
<evidence type="ECO:0000313" key="3">
    <source>
        <dbReference type="Proteomes" id="UP001557470"/>
    </source>
</evidence>